<reference evidence="1" key="1">
    <citation type="submission" date="2023-06" db="EMBL/GenBank/DDBJ databases">
        <title>Genome-scale phylogeny and comparative genomics of the fungal order Sordariales.</title>
        <authorList>
            <consortium name="Lawrence Berkeley National Laboratory"/>
            <person name="Hensen N."/>
            <person name="Bonometti L."/>
            <person name="Westerberg I."/>
            <person name="Brannstrom I.O."/>
            <person name="Guillou S."/>
            <person name="Cros-Aarteil S."/>
            <person name="Calhoun S."/>
            <person name="Haridas S."/>
            <person name="Kuo A."/>
            <person name="Mondo S."/>
            <person name="Pangilinan J."/>
            <person name="Riley R."/>
            <person name="Labutti K."/>
            <person name="Andreopoulos B."/>
            <person name="Lipzen A."/>
            <person name="Chen C."/>
            <person name="Yanf M."/>
            <person name="Daum C."/>
            <person name="Ng V."/>
            <person name="Clum A."/>
            <person name="Steindorff A."/>
            <person name="Ohm R."/>
            <person name="Martin F."/>
            <person name="Silar P."/>
            <person name="Natvig D."/>
            <person name="Lalanne C."/>
            <person name="Gautier V."/>
            <person name="Ament-Velasquez S.L."/>
            <person name="Kruys A."/>
            <person name="Hutchinson M.I."/>
            <person name="Powell A.J."/>
            <person name="Barry K."/>
            <person name="Miller A.N."/>
            <person name="Grigoriev I.V."/>
            <person name="Debuchy R."/>
            <person name="Gladieux P."/>
            <person name="Thoren M.H."/>
            <person name="Johannesson H."/>
        </authorList>
    </citation>
    <scope>NUCLEOTIDE SEQUENCE</scope>
    <source>
        <strain evidence="1">SMH2532-1</strain>
    </source>
</reference>
<sequence>MMLESRGGTLPSKRSVPSRRIRLASLRERDNKSLGGSHAFMIDATQILSVALTVFKIDNQPHLAYGVEGRAARGETLLAYTVGPPPEPFWNYRCASICNVYVDLCAQRSKRGENPDALDLLHCRGKWNCLPATKDSKPGVVSPPQTVVHQSAGVVLQMTRGRCPERTGSQTAQLSTRQREVELSKRRILLATDFSLGAGAVNGWVIGGMISSFCGQPRGSERLDKRQQVAL</sequence>
<proteinExistence type="predicted"/>
<accession>A0AA39Y5H0</accession>
<evidence type="ECO:0000313" key="2">
    <source>
        <dbReference type="Proteomes" id="UP001174936"/>
    </source>
</evidence>
<dbReference type="AlphaFoldDB" id="A0AA39Y5H0"/>
<dbReference type="Proteomes" id="UP001174936">
    <property type="component" value="Unassembled WGS sequence"/>
</dbReference>
<comment type="caution">
    <text evidence="1">The sequence shown here is derived from an EMBL/GenBank/DDBJ whole genome shotgun (WGS) entry which is preliminary data.</text>
</comment>
<organism evidence="1 2">
    <name type="scientific">Cercophora newfieldiana</name>
    <dbReference type="NCBI Taxonomy" id="92897"/>
    <lineage>
        <taxon>Eukaryota</taxon>
        <taxon>Fungi</taxon>
        <taxon>Dikarya</taxon>
        <taxon>Ascomycota</taxon>
        <taxon>Pezizomycotina</taxon>
        <taxon>Sordariomycetes</taxon>
        <taxon>Sordariomycetidae</taxon>
        <taxon>Sordariales</taxon>
        <taxon>Lasiosphaeriaceae</taxon>
        <taxon>Cercophora</taxon>
    </lineage>
</organism>
<evidence type="ECO:0000313" key="1">
    <source>
        <dbReference type="EMBL" id="KAK0646293.1"/>
    </source>
</evidence>
<keyword evidence="2" id="KW-1185">Reference proteome</keyword>
<protein>
    <submittedName>
        <fullName evidence="1">Uncharacterized protein</fullName>
    </submittedName>
</protein>
<name>A0AA39Y5H0_9PEZI</name>
<gene>
    <name evidence="1" type="ORF">B0T16DRAFT_390749</name>
</gene>
<dbReference type="EMBL" id="JAULSV010000004">
    <property type="protein sequence ID" value="KAK0646293.1"/>
    <property type="molecule type" value="Genomic_DNA"/>
</dbReference>